<evidence type="ECO:0000256" key="3">
    <source>
        <dbReference type="ARBA" id="ARBA00022801"/>
    </source>
</evidence>
<accession>A0A402D6G7</accession>
<dbReference type="Gene3D" id="2.60.40.10">
    <property type="entry name" value="Immunoglobulins"/>
    <property type="match status" value="1"/>
</dbReference>
<dbReference type="Gene3D" id="1.50.10.10">
    <property type="match status" value="1"/>
</dbReference>
<dbReference type="PANTHER" id="PTHR33307">
    <property type="entry name" value="ALPHA-RHAMNOSIDASE (EUROFUNG)"/>
    <property type="match status" value="1"/>
</dbReference>
<dbReference type="Gene3D" id="2.60.120.260">
    <property type="entry name" value="Galactose-binding domain-like"/>
    <property type="match status" value="3"/>
</dbReference>
<keyword evidence="3 4" id="KW-0378">Hydrolase</keyword>
<dbReference type="AlphaFoldDB" id="A0A402D6G7"/>
<dbReference type="Pfam" id="PF05592">
    <property type="entry name" value="Bac_rhamnosid"/>
    <property type="match status" value="1"/>
</dbReference>
<evidence type="ECO:0000313" key="5">
    <source>
        <dbReference type="Proteomes" id="UP000287394"/>
    </source>
</evidence>
<dbReference type="InterPro" id="IPR016007">
    <property type="entry name" value="Alpha_rhamnosid"/>
</dbReference>
<dbReference type="Gene3D" id="2.60.420.10">
    <property type="entry name" value="Maltose phosphorylase, domain 3"/>
    <property type="match status" value="1"/>
</dbReference>
<proteinExistence type="predicted"/>
<dbReference type="InterPro" id="IPR008979">
    <property type="entry name" value="Galactose-bd-like_sf"/>
</dbReference>
<dbReference type="Proteomes" id="UP000287394">
    <property type="component" value="Chromosome"/>
</dbReference>
<dbReference type="GO" id="GO:0030596">
    <property type="term" value="F:alpha-L-rhamnosidase activity"/>
    <property type="evidence" value="ECO:0007669"/>
    <property type="project" value="UniProtKB-EC"/>
</dbReference>
<dbReference type="InterPro" id="IPR012341">
    <property type="entry name" value="6hp_glycosidase-like_sf"/>
</dbReference>
<dbReference type="PANTHER" id="PTHR33307:SF6">
    <property type="entry name" value="ALPHA-RHAMNOSIDASE (EUROFUNG)-RELATED"/>
    <property type="match status" value="1"/>
</dbReference>
<dbReference type="Pfam" id="PF17390">
    <property type="entry name" value="Bac_rhamnosid_C"/>
    <property type="match status" value="1"/>
</dbReference>
<sequence>MGLVAGTMAGGFIGGQVECAAAKPAVQGGGVALDLRCEYLTDPLGLDERTPRLSWVIEASARGWRQSAYQIVVASTPDDLAAGHFDLWNSGKVLSDATSHIEYRGKPLTPRRQCFWRVRSWDAAGVATPWSETARWEMGLLEEADWKSSAWIGRTAATAGAPPASLEGVSWIWYGELGVNPAEKAPNGSRWFRRTFIVPKGRRCVSAQLIFTVDDAYDVRLNGQEVTRGGCEDDWKTTKAQDVTQHIVRGANVLAIVGTNVKDAAGLACRLVVTLDQGASIVVISDGSWKAFAAETPGWDALGFDDSAWPAAQVVAAVGDHPWGVPSAVPASLSMSDPAPYLRREFSSKDPVQRARVYACGLGYADIYLNGTRLGGASERDPAYTAFDKHALYVTYDVTHLVALGSNAIGAVLGKGWYDVHDLATWQFEKASWRGPQRLRLVLEIEYVGGGHQTIVSDDAWKTAAGPIVRDGIYSGEIYDARLETPGWDRPGFDDKAWEPVHHMPALAGKLAARRCPPVAVTQSLTPVRITEPRPGVHVVDFGQNFSGHVQLRVTAPAGTAITMRYGELVHADGTLDTSNIDYFMNKTTPPQLFQTDTYICKGGGEEVWEQRFSYSGFQYAEITGFPGKPSPHNFRGRFAHTDVASAGEFSCSDEMLNKIQHATRWSYLSNAQSIPTDCPQREKNGWTGDAHLAAEAGLMNFQSAAFYTKWLNDIADNQQENGQVGDIIPSGGWGSGGCHPAWDSAYAIIAWDLYRYLGDTRILARHYDYIARYVDYVAGRLEDDVVPFDSLGDWLPWKTKTPSQLSSTVYIYHDARILSDAAKLLGRDADARKYGALADRIKAGFHAKWWNPATKMYAEGEQTAQAMPLFFGLTPAEHQDDVFAALVADIERQGHIDCGILGAKYILRVLSDGGRADLAHHVVARKEQPSWAWWITQGATTLWEQWTESDSHNHIMFGDVSNWFFQALAGIGLDPESPGFSHILIRPQVVGGLTWAKGSHLGPHGKIATSWTRQNGKFHLDMTIPANSTATVWIPAAGAAQITEGGAPAAQAKGVTFVRQEIGATVYAIGSGSYSFVA</sequence>
<dbReference type="Pfam" id="PF25788">
    <property type="entry name" value="Ig_Rha78A_N"/>
    <property type="match status" value="1"/>
</dbReference>
<protein>
    <recommendedName>
        <fullName evidence="2">alpha-L-rhamnosidase</fullName>
        <ecNumber evidence="2">3.2.1.40</ecNumber>
    </recommendedName>
</protein>
<dbReference type="InterPro" id="IPR008902">
    <property type="entry name" value="Rhamnosid_concanavalin"/>
</dbReference>
<dbReference type="GO" id="GO:0005975">
    <property type="term" value="P:carbohydrate metabolic process"/>
    <property type="evidence" value="ECO:0007669"/>
    <property type="project" value="InterPro"/>
</dbReference>
<keyword evidence="5" id="KW-1185">Reference proteome</keyword>
<dbReference type="InterPro" id="IPR035396">
    <property type="entry name" value="Bac_rhamnosid6H"/>
</dbReference>
<dbReference type="InterPro" id="IPR035398">
    <property type="entry name" value="Bac_rhamnosid_C"/>
</dbReference>
<dbReference type="KEGG" id="ccot:CCAX7_45220"/>
<comment type="catalytic activity">
    <reaction evidence="1">
        <text>Hydrolysis of terminal non-reducing alpha-L-rhamnose residues in alpha-L-rhamnosides.</text>
        <dbReference type="EC" id="3.2.1.40"/>
    </reaction>
</comment>
<dbReference type="Pfam" id="PF08531">
    <property type="entry name" value="Bac_rhamnosid_N"/>
    <property type="match status" value="1"/>
</dbReference>
<dbReference type="EMBL" id="AP025739">
    <property type="protein sequence ID" value="BDI32471.1"/>
    <property type="molecule type" value="Genomic_DNA"/>
</dbReference>
<reference evidence="4 5" key="1">
    <citation type="journal article" date="2019" name="Int. J. Syst. Evol. Microbiol.">
        <title>Capsulimonas corticalis gen. nov., sp. nov., an aerobic capsulated bacterium, of a novel bacterial order, Capsulimonadales ord. nov., of the class Armatimonadia of the phylum Armatimonadetes.</title>
        <authorList>
            <person name="Li J."/>
            <person name="Kudo C."/>
            <person name="Tonouchi A."/>
        </authorList>
    </citation>
    <scope>NUCLEOTIDE SEQUENCE [LARGE SCALE GENOMIC DNA]</scope>
    <source>
        <strain evidence="4 5">AX-7</strain>
    </source>
</reference>
<dbReference type="SUPFAM" id="SSF49785">
    <property type="entry name" value="Galactose-binding domain-like"/>
    <property type="match status" value="2"/>
</dbReference>
<dbReference type="Pfam" id="PF17389">
    <property type="entry name" value="Bac_rhamnosid6H"/>
    <property type="match status" value="1"/>
</dbReference>
<dbReference type="PIRSF" id="PIRSF010631">
    <property type="entry name" value="A-rhamnsds"/>
    <property type="match status" value="1"/>
</dbReference>
<dbReference type="SUPFAM" id="SSF48208">
    <property type="entry name" value="Six-hairpin glycosidases"/>
    <property type="match status" value="1"/>
</dbReference>
<gene>
    <name evidence="4" type="ORF">CCAX7_45220</name>
</gene>
<dbReference type="InterPro" id="IPR013783">
    <property type="entry name" value="Ig-like_fold"/>
</dbReference>
<evidence type="ECO:0000256" key="2">
    <source>
        <dbReference type="ARBA" id="ARBA00012652"/>
    </source>
</evidence>
<name>A0A402D6G7_9BACT</name>
<evidence type="ECO:0000256" key="1">
    <source>
        <dbReference type="ARBA" id="ARBA00001445"/>
    </source>
</evidence>
<dbReference type="InterPro" id="IPR013737">
    <property type="entry name" value="Bac_rhamnosid_N"/>
</dbReference>
<dbReference type="EC" id="3.2.1.40" evidence="2"/>
<dbReference type="InterPro" id="IPR008928">
    <property type="entry name" value="6-hairpin_glycosidase_sf"/>
</dbReference>
<organism evidence="4 5">
    <name type="scientific">Capsulimonas corticalis</name>
    <dbReference type="NCBI Taxonomy" id="2219043"/>
    <lineage>
        <taxon>Bacteria</taxon>
        <taxon>Bacillati</taxon>
        <taxon>Armatimonadota</taxon>
        <taxon>Armatimonadia</taxon>
        <taxon>Capsulimonadales</taxon>
        <taxon>Capsulimonadaceae</taxon>
        <taxon>Capsulimonas</taxon>
    </lineage>
</organism>
<evidence type="ECO:0000313" key="4">
    <source>
        <dbReference type="EMBL" id="BDI32471.1"/>
    </source>
</evidence>